<feature type="region of interest" description="Disordered" evidence="7">
    <location>
        <begin position="1"/>
        <end position="32"/>
    </location>
</feature>
<feature type="transmembrane region" description="Helical" evidence="8">
    <location>
        <begin position="368"/>
        <end position="386"/>
    </location>
</feature>
<feature type="transmembrane region" description="Helical" evidence="8">
    <location>
        <begin position="167"/>
        <end position="189"/>
    </location>
</feature>
<sequence length="462" mass="48338">MSDRSNLNADVPDSSSGHEPNEATSPSPETEPITVVQAAQTDYNTLETGQISLDHIRDALEAERRAPEAPPRIPREIWALTAATFLIAIGFSLVVPVLPQYAESFGVSATLVTVVVSAFALVRLVSAPFAGRMLEGIGERQIYVIGLVIVAASSIAMAFAATYTQLLIFRGLGGIGSAMFTIAAASMIAKYSPPQIRGKISALWSGTFLIGNVTGPLFGGLLGQAGMTVPFISYGVALLLAAVVVSTVLRSTAKQRTDGADAPKPALTLAHVWSNKSFRASLVFSLANGWANMGIRIAVVPLFVGVALTHEPWAAGLVVAVGAIGNMIALQWSGRASDRRGRRPLIIAGLLVSAIGVVGMIWADRLEVVLAAMFVSGLGSGLSMPVSQAAMSDIIGRDHTGGRPLSVFQMMQDLGMILGPMIAGVLIDVAGYSWAFGVASVVLLLPVVAWLLAPDTISKRAN</sequence>
<name>A0ABW5RIM0_9MICO</name>
<evidence type="ECO:0000256" key="6">
    <source>
        <dbReference type="ARBA" id="ARBA00023136"/>
    </source>
</evidence>
<accession>A0ABW5RIM0</accession>
<dbReference type="EMBL" id="JBHUNF010000002">
    <property type="protein sequence ID" value="MFD2674349.1"/>
    <property type="molecule type" value="Genomic_DNA"/>
</dbReference>
<proteinExistence type="predicted"/>
<feature type="compositionally biased region" description="Polar residues" evidence="7">
    <location>
        <begin position="1"/>
        <end position="28"/>
    </location>
</feature>
<feature type="transmembrane region" description="Helical" evidence="8">
    <location>
        <begin position="201"/>
        <end position="219"/>
    </location>
</feature>
<dbReference type="Pfam" id="PF07690">
    <property type="entry name" value="MFS_1"/>
    <property type="match status" value="1"/>
</dbReference>
<evidence type="ECO:0000256" key="3">
    <source>
        <dbReference type="ARBA" id="ARBA00022475"/>
    </source>
</evidence>
<reference evidence="11" key="1">
    <citation type="journal article" date="2019" name="Int. J. Syst. Evol. Microbiol.">
        <title>The Global Catalogue of Microorganisms (GCM) 10K type strain sequencing project: providing services to taxonomists for standard genome sequencing and annotation.</title>
        <authorList>
            <consortium name="The Broad Institute Genomics Platform"/>
            <consortium name="The Broad Institute Genome Sequencing Center for Infectious Disease"/>
            <person name="Wu L."/>
            <person name="Ma J."/>
        </authorList>
    </citation>
    <scope>NUCLEOTIDE SEQUENCE [LARGE SCALE GENOMIC DNA]</scope>
    <source>
        <strain evidence="11">TISTR 1511</strain>
    </source>
</reference>
<evidence type="ECO:0000256" key="2">
    <source>
        <dbReference type="ARBA" id="ARBA00022448"/>
    </source>
</evidence>
<dbReference type="InterPro" id="IPR020846">
    <property type="entry name" value="MFS_dom"/>
</dbReference>
<dbReference type="InterPro" id="IPR011701">
    <property type="entry name" value="MFS"/>
</dbReference>
<evidence type="ECO:0000313" key="11">
    <source>
        <dbReference type="Proteomes" id="UP001597453"/>
    </source>
</evidence>
<feature type="transmembrane region" description="Helical" evidence="8">
    <location>
        <begin position="407"/>
        <end position="427"/>
    </location>
</feature>
<dbReference type="InterPro" id="IPR001958">
    <property type="entry name" value="Tet-R_TetA/multi-R_MdtG-like"/>
</dbReference>
<organism evidence="10 11">
    <name type="scientific">Gulosibacter bifidus</name>
    <dbReference type="NCBI Taxonomy" id="272239"/>
    <lineage>
        <taxon>Bacteria</taxon>
        <taxon>Bacillati</taxon>
        <taxon>Actinomycetota</taxon>
        <taxon>Actinomycetes</taxon>
        <taxon>Micrococcales</taxon>
        <taxon>Microbacteriaceae</taxon>
        <taxon>Gulosibacter</taxon>
    </lineage>
</organism>
<dbReference type="Gene3D" id="1.20.1720.10">
    <property type="entry name" value="Multidrug resistance protein D"/>
    <property type="match status" value="1"/>
</dbReference>
<evidence type="ECO:0000256" key="7">
    <source>
        <dbReference type="SAM" id="MobiDB-lite"/>
    </source>
</evidence>
<keyword evidence="6 8" id="KW-0472">Membrane</keyword>
<dbReference type="CDD" id="cd17325">
    <property type="entry name" value="MFS_MdtG_SLC18_like"/>
    <property type="match status" value="1"/>
</dbReference>
<evidence type="ECO:0000256" key="5">
    <source>
        <dbReference type="ARBA" id="ARBA00022989"/>
    </source>
</evidence>
<feature type="transmembrane region" description="Helical" evidence="8">
    <location>
        <begin position="77"/>
        <end position="99"/>
    </location>
</feature>
<evidence type="ECO:0000259" key="9">
    <source>
        <dbReference type="PROSITE" id="PS50850"/>
    </source>
</evidence>
<comment type="subcellular location">
    <subcellularLocation>
        <location evidence="1">Cell membrane</location>
        <topology evidence="1">Multi-pass membrane protein</topology>
    </subcellularLocation>
</comment>
<evidence type="ECO:0000256" key="8">
    <source>
        <dbReference type="SAM" id="Phobius"/>
    </source>
</evidence>
<feature type="transmembrane region" description="Helical" evidence="8">
    <location>
        <begin position="282"/>
        <end position="307"/>
    </location>
</feature>
<dbReference type="Gene3D" id="1.20.1250.20">
    <property type="entry name" value="MFS general substrate transporter like domains"/>
    <property type="match status" value="1"/>
</dbReference>
<feature type="transmembrane region" description="Helical" evidence="8">
    <location>
        <begin position="433"/>
        <end position="453"/>
    </location>
</feature>
<dbReference type="PROSITE" id="PS50850">
    <property type="entry name" value="MFS"/>
    <property type="match status" value="1"/>
</dbReference>
<comment type="caution">
    <text evidence="10">The sequence shown here is derived from an EMBL/GenBank/DDBJ whole genome shotgun (WGS) entry which is preliminary data.</text>
</comment>
<keyword evidence="4 8" id="KW-0812">Transmembrane</keyword>
<protein>
    <submittedName>
        <fullName evidence="10">MFS transporter</fullName>
    </submittedName>
</protein>
<feature type="transmembrane region" description="Helical" evidence="8">
    <location>
        <begin position="344"/>
        <end position="362"/>
    </location>
</feature>
<evidence type="ECO:0000313" key="10">
    <source>
        <dbReference type="EMBL" id="MFD2674349.1"/>
    </source>
</evidence>
<dbReference type="RefSeq" id="WP_066056875.1">
    <property type="nucleotide sequence ID" value="NZ_JBHUNF010000002.1"/>
</dbReference>
<evidence type="ECO:0000256" key="1">
    <source>
        <dbReference type="ARBA" id="ARBA00004651"/>
    </source>
</evidence>
<dbReference type="PRINTS" id="PR01035">
    <property type="entry name" value="TCRTETA"/>
</dbReference>
<dbReference type="PANTHER" id="PTHR23517">
    <property type="entry name" value="RESISTANCE PROTEIN MDTM, PUTATIVE-RELATED-RELATED"/>
    <property type="match status" value="1"/>
</dbReference>
<feature type="transmembrane region" description="Helical" evidence="8">
    <location>
        <begin position="105"/>
        <end position="130"/>
    </location>
</feature>
<feature type="domain" description="Major facilitator superfamily (MFS) profile" evidence="9">
    <location>
        <begin position="76"/>
        <end position="457"/>
    </location>
</feature>
<gene>
    <name evidence="10" type="ORF">ACFSUQ_03415</name>
</gene>
<keyword evidence="3" id="KW-1003">Cell membrane</keyword>
<dbReference type="Proteomes" id="UP001597453">
    <property type="component" value="Unassembled WGS sequence"/>
</dbReference>
<feature type="transmembrane region" description="Helical" evidence="8">
    <location>
        <begin position="313"/>
        <end position="332"/>
    </location>
</feature>
<feature type="transmembrane region" description="Helical" evidence="8">
    <location>
        <begin position="231"/>
        <end position="249"/>
    </location>
</feature>
<evidence type="ECO:0000256" key="4">
    <source>
        <dbReference type="ARBA" id="ARBA00022692"/>
    </source>
</evidence>
<feature type="transmembrane region" description="Helical" evidence="8">
    <location>
        <begin position="142"/>
        <end position="161"/>
    </location>
</feature>
<dbReference type="PANTHER" id="PTHR23517:SF13">
    <property type="entry name" value="MAJOR FACILITATOR SUPERFAMILY MFS_1"/>
    <property type="match status" value="1"/>
</dbReference>
<keyword evidence="5 8" id="KW-1133">Transmembrane helix</keyword>
<dbReference type="InterPro" id="IPR036259">
    <property type="entry name" value="MFS_trans_sf"/>
</dbReference>
<keyword evidence="2" id="KW-0813">Transport</keyword>
<keyword evidence="11" id="KW-1185">Reference proteome</keyword>
<dbReference type="SUPFAM" id="SSF103473">
    <property type="entry name" value="MFS general substrate transporter"/>
    <property type="match status" value="1"/>
</dbReference>
<dbReference type="InterPro" id="IPR050171">
    <property type="entry name" value="MFS_Transporters"/>
</dbReference>